<evidence type="ECO:0000256" key="1">
    <source>
        <dbReference type="SAM" id="Coils"/>
    </source>
</evidence>
<evidence type="ECO:0000313" key="3">
    <source>
        <dbReference type="Proteomes" id="UP000053477"/>
    </source>
</evidence>
<dbReference type="EMBL" id="KQ085900">
    <property type="protein sequence ID" value="KLO17890.1"/>
    <property type="molecule type" value="Genomic_DNA"/>
</dbReference>
<evidence type="ECO:0000313" key="2">
    <source>
        <dbReference type="EMBL" id="KLO17890.1"/>
    </source>
</evidence>
<reference evidence="2 3" key="1">
    <citation type="submission" date="2015-04" db="EMBL/GenBank/DDBJ databases">
        <title>Complete genome sequence of Schizopora paradoxa KUC8140, a cosmopolitan wood degrader in East Asia.</title>
        <authorList>
            <consortium name="DOE Joint Genome Institute"/>
            <person name="Min B."/>
            <person name="Park H."/>
            <person name="Jang Y."/>
            <person name="Kim J.-J."/>
            <person name="Kim K.H."/>
            <person name="Pangilinan J."/>
            <person name="Lipzen A."/>
            <person name="Riley R."/>
            <person name="Grigoriev I.V."/>
            <person name="Spatafora J.W."/>
            <person name="Choi I.-G."/>
        </authorList>
    </citation>
    <scope>NUCLEOTIDE SEQUENCE [LARGE SCALE GENOMIC DNA]</scope>
    <source>
        <strain evidence="2 3">KUC8140</strain>
    </source>
</reference>
<gene>
    <name evidence="2" type="ORF">SCHPADRAFT_146035</name>
</gene>
<sequence length="138" mass="15585">MTTVSISEDTNIHEDESHFDEHAFQEHAALVQDRPISLLDNLLARVEALENAADENKERLKALEENMDGVRKGTLALMEQMVDAGRFTALVNYHHGIWQSFHANYNQDTGARSSSRLTSRFISKPRLGTRGKAQECEC</sequence>
<dbReference type="AlphaFoldDB" id="A0A0H2S0L1"/>
<protein>
    <submittedName>
        <fullName evidence="2">Uncharacterized protein</fullName>
    </submittedName>
</protein>
<keyword evidence="3" id="KW-1185">Reference proteome</keyword>
<organism evidence="2 3">
    <name type="scientific">Schizopora paradoxa</name>
    <dbReference type="NCBI Taxonomy" id="27342"/>
    <lineage>
        <taxon>Eukaryota</taxon>
        <taxon>Fungi</taxon>
        <taxon>Dikarya</taxon>
        <taxon>Basidiomycota</taxon>
        <taxon>Agaricomycotina</taxon>
        <taxon>Agaricomycetes</taxon>
        <taxon>Hymenochaetales</taxon>
        <taxon>Schizoporaceae</taxon>
        <taxon>Schizopora</taxon>
    </lineage>
</organism>
<keyword evidence="1" id="KW-0175">Coiled coil</keyword>
<feature type="coiled-coil region" evidence="1">
    <location>
        <begin position="39"/>
        <end position="73"/>
    </location>
</feature>
<dbReference type="InParanoid" id="A0A0H2S0L1"/>
<proteinExistence type="predicted"/>
<accession>A0A0H2S0L1</accession>
<name>A0A0H2S0L1_9AGAM</name>
<dbReference type="Proteomes" id="UP000053477">
    <property type="component" value="Unassembled WGS sequence"/>
</dbReference>